<dbReference type="Proteomes" id="UP000654370">
    <property type="component" value="Unassembled WGS sequence"/>
</dbReference>
<dbReference type="EMBL" id="JAEPQZ010000012">
    <property type="protein sequence ID" value="KAG2174715.1"/>
    <property type="molecule type" value="Genomic_DNA"/>
</dbReference>
<name>A0A8H7PJ62_MORIS</name>
<protein>
    <submittedName>
        <fullName evidence="1">Uncharacterized protein</fullName>
    </submittedName>
</protein>
<sequence length="106" mass="12277">MQYDFSYILLSDMPSYTFESPENFRDSYEDMAKHIDSQQEITGEWADGGPSFKYNLSTIVFDDCVYDLDRDFDALYSTLHGSRTKPMVVNIKTSGKPVQFEYIPSQ</sequence>
<dbReference type="OrthoDB" id="2340369at2759"/>
<organism evidence="1 2">
    <name type="scientific">Mortierella isabellina</name>
    <name type="common">Filamentous fungus</name>
    <name type="synonym">Umbelopsis isabellina</name>
    <dbReference type="NCBI Taxonomy" id="91625"/>
    <lineage>
        <taxon>Eukaryota</taxon>
        <taxon>Fungi</taxon>
        <taxon>Fungi incertae sedis</taxon>
        <taxon>Mucoromycota</taxon>
        <taxon>Mucoromycotina</taxon>
        <taxon>Umbelopsidomycetes</taxon>
        <taxon>Umbelopsidales</taxon>
        <taxon>Umbelopsidaceae</taxon>
        <taxon>Umbelopsis</taxon>
    </lineage>
</organism>
<comment type="caution">
    <text evidence="1">The sequence shown here is derived from an EMBL/GenBank/DDBJ whole genome shotgun (WGS) entry which is preliminary data.</text>
</comment>
<dbReference type="AlphaFoldDB" id="A0A8H7PJ62"/>
<gene>
    <name evidence="1" type="ORF">INT43_005773</name>
</gene>
<evidence type="ECO:0000313" key="1">
    <source>
        <dbReference type="EMBL" id="KAG2174715.1"/>
    </source>
</evidence>
<keyword evidence="2" id="KW-1185">Reference proteome</keyword>
<evidence type="ECO:0000313" key="2">
    <source>
        <dbReference type="Proteomes" id="UP000654370"/>
    </source>
</evidence>
<reference evidence="1" key="1">
    <citation type="submission" date="2020-12" db="EMBL/GenBank/DDBJ databases">
        <title>Metabolic potential, ecology and presence of endohyphal bacteria is reflected in genomic diversity of Mucoromycotina.</title>
        <authorList>
            <person name="Muszewska A."/>
            <person name="Okrasinska A."/>
            <person name="Steczkiewicz K."/>
            <person name="Drgas O."/>
            <person name="Orlowska M."/>
            <person name="Perlinska-Lenart U."/>
            <person name="Aleksandrzak-Piekarczyk T."/>
            <person name="Szatraj K."/>
            <person name="Zielenkiewicz U."/>
            <person name="Pilsyk S."/>
            <person name="Malc E."/>
            <person name="Mieczkowski P."/>
            <person name="Kruszewska J.S."/>
            <person name="Biernat P."/>
            <person name="Pawlowska J."/>
        </authorList>
    </citation>
    <scope>NUCLEOTIDE SEQUENCE</scope>
    <source>
        <strain evidence="1">WA0000067209</strain>
    </source>
</reference>
<proteinExistence type="predicted"/>
<accession>A0A8H7PJ62</accession>